<dbReference type="Proteomes" id="UP000663193">
    <property type="component" value="Chromosome 2"/>
</dbReference>
<feature type="region of interest" description="Disordered" evidence="1">
    <location>
        <begin position="22"/>
        <end position="41"/>
    </location>
</feature>
<evidence type="ECO:0000313" key="3">
    <source>
        <dbReference type="Proteomes" id="UP000663193"/>
    </source>
</evidence>
<name>A0A7U2HYI1_PHANO</name>
<evidence type="ECO:0000313" key="2">
    <source>
        <dbReference type="EMBL" id="QRC92757.1"/>
    </source>
</evidence>
<sequence>MTATPSPDEPMRDEVIQRCRGLAEWQHPDKEKKSRKKRVLTAPGRPLQALRLNPLVMLGEAGMPACWSKMPCTQLQITEVVQPLASSVYARLGNGRRSR</sequence>
<dbReference type="AlphaFoldDB" id="A0A7U2HYI1"/>
<organism evidence="2 3">
    <name type="scientific">Phaeosphaeria nodorum (strain SN15 / ATCC MYA-4574 / FGSC 10173)</name>
    <name type="common">Glume blotch fungus</name>
    <name type="synonym">Parastagonospora nodorum</name>
    <dbReference type="NCBI Taxonomy" id="321614"/>
    <lineage>
        <taxon>Eukaryota</taxon>
        <taxon>Fungi</taxon>
        <taxon>Dikarya</taxon>
        <taxon>Ascomycota</taxon>
        <taxon>Pezizomycotina</taxon>
        <taxon>Dothideomycetes</taxon>
        <taxon>Pleosporomycetidae</taxon>
        <taxon>Pleosporales</taxon>
        <taxon>Pleosporineae</taxon>
        <taxon>Phaeosphaeriaceae</taxon>
        <taxon>Parastagonospora</taxon>
    </lineage>
</organism>
<protein>
    <submittedName>
        <fullName evidence="2">Uncharacterized protein</fullName>
    </submittedName>
</protein>
<dbReference type="VEuPathDB" id="FungiDB:JI435_402910"/>
<dbReference type="EMBL" id="CP069024">
    <property type="protein sequence ID" value="QRC92757.1"/>
    <property type="molecule type" value="Genomic_DNA"/>
</dbReference>
<gene>
    <name evidence="2" type="ORF">JI435_402910</name>
</gene>
<accession>A0A7U2HYI1</accession>
<keyword evidence="3" id="KW-1185">Reference proteome</keyword>
<evidence type="ECO:0000256" key="1">
    <source>
        <dbReference type="SAM" id="MobiDB-lite"/>
    </source>
</evidence>
<reference evidence="3" key="1">
    <citation type="journal article" date="2021" name="BMC Genomics">
        <title>Chromosome-level genome assembly and manually-curated proteome of model necrotroph Parastagonospora nodorum Sn15 reveals a genome-wide trove of candidate effector homologs, and redundancy of virulence-related functions within an accessory chromosome.</title>
        <authorList>
            <person name="Bertazzoni S."/>
            <person name="Jones D.A.B."/>
            <person name="Phan H.T."/>
            <person name="Tan K.-C."/>
            <person name="Hane J.K."/>
        </authorList>
    </citation>
    <scope>NUCLEOTIDE SEQUENCE [LARGE SCALE GENOMIC DNA]</scope>
    <source>
        <strain evidence="3">SN15 / ATCC MYA-4574 / FGSC 10173)</strain>
    </source>
</reference>
<proteinExistence type="predicted"/>